<dbReference type="AlphaFoldDB" id="A0AAV7M5D9"/>
<feature type="region of interest" description="Disordered" evidence="1">
    <location>
        <begin position="1"/>
        <end position="36"/>
    </location>
</feature>
<evidence type="ECO:0000313" key="2">
    <source>
        <dbReference type="EMBL" id="KAJ1097098.1"/>
    </source>
</evidence>
<accession>A0AAV7M5D9</accession>
<name>A0AAV7M5D9_PLEWA</name>
<dbReference type="Proteomes" id="UP001066276">
    <property type="component" value="Chromosome 10"/>
</dbReference>
<sequence>MRSGVHTPAKDQANLAAKMAAEAGATPDRGADSRVGSKCLRRSLGVRGAWRGRPEELDWPGVTGLTAPGSGGDCTRPRRFAWERCPDIPGSTPVVGGPLYGLTG</sequence>
<protein>
    <submittedName>
        <fullName evidence="2">Uncharacterized protein</fullName>
    </submittedName>
</protein>
<dbReference type="EMBL" id="JANPWB010000014">
    <property type="protein sequence ID" value="KAJ1097098.1"/>
    <property type="molecule type" value="Genomic_DNA"/>
</dbReference>
<evidence type="ECO:0000313" key="3">
    <source>
        <dbReference type="Proteomes" id="UP001066276"/>
    </source>
</evidence>
<gene>
    <name evidence="2" type="ORF">NDU88_002225</name>
</gene>
<keyword evidence="3" id="KW-1185">Reference proteome</keyword>
<organism evidence="2 3">
    <name type="scientific">Pleurodeles waltl</name>
    <name type="common">Iberian ribbed newt</name>
    <dbReference type="NCBI Taxonomy" id="8319"/>
    <lineage>
        <taxon>Eukaryota</taxon>
        <taxon>Metazoa</taxon>
        <taxon>Chordata</taxon>
        <taxon>Craniata</taxon>
        <taxon>Vertebrata</taxon>
        <taxon>Euteleostomi</taxon>
        <taxon>Amphibia</taxon>
        <taxon>Batrachia</taxon>
        <taxon>Caudata</taxon>
        <taxon>Salamandroidea</taxon>
        <taxon>Salamandridae</taxon>
        <taxon>Pleurodelinae</taxon>
        <taxon>Pleurodeles</taxon>
    </lineage>
</organism>
<proteinExistence type="predicted"/>
<comment type="caution">
    <text evidence="2">The sequence shown here is derived from an EMBL/GenBank/DDBJ whole genome shotgun (WGS) entry which is preliminary data.</text>
</comment>
<reference evidence="2" key="1">
    <citation type="journal article" date="2022" name="bioRxiv">
        <title>Sequencing and chromosome-scale assembly of the giantPleurodeles waltlgenome.</title>
        <authorList>
            <person name="Brown T."/>
            <person name="Elewa A."/>
            <person name="Iarovenko S."/>
            <person name="Subramanian E."/>
            <person name="Araus A.J."/>
            <person name="Petzold A."/>
            <person name="Susuki M."/>
            <person name="Suzuki K.-i.T."/>
            <person name="Hayashi T."/>
            <person name="Toyoda A."/>
            <person name="Oliveira C."/>
            <person name="Osipova E."/>
            <person name="Leigh N.D."/>
            <person name="Simon A."/>
            <person name="Yun M.H."/>
        </authorList>
    </citation>
    <scope>NUCLEOTIDE SEQUENCE</scope>
    <source>
        <strain evidence="2">20211129_DDA</strain>
        <tissue evidence="2">Liver</tissue>
    </source>
</reference>
<evidence type="ECO:0000256" key="1">
    <source>
        <dbReference type="SAM" id="MobiDB-lite"/>
    </source>
</evidence>